<sequence>MPCALWRRSMQSSLALCHCDYIPISPGLPLLHRRHWALPCESLLSDSESSSAAEDCCSHHYHCPRTTERISYRPCRLAASRRRYSFSRQWFCKADMMKRMRANLSHRRWILGSPNSLEVELCERNVVALLNDLFEGSSDAALAFYFFRLSQRYNRSKHGVRAVSTMVHIAVTGNMNHIAVNLLRSITRDVDEHSDGAQHQLVFDALKETCNSRRVLETV</sequence>
<dbReference type="STRING" id="52838.A0A4S8KDL9"/>
<dbReference type="AlphaFoldDB" id="A0A4S8KDL9"/>
<accession>A0A4S8KDL9</accession>
<dbReference type="EMBL" id="PYDT01000001">
    <property type="protein sequence ID" value="THU73296.1"/>
    <property type="molecule type" value="Genomic_DNA"/>
</dbReference>
<evidence type="ECO:0000313" key="1">
    <source>
        <dbReference type="EMBL" id="THU73296.1"/>
    </source>
</evidence>
<keyword evidence="2" id="KW-1185">Reference proteome</keyword>
<proteinExistence type="predicted"/>
<organism evidence="1 2">
    <name type="scientific">Musa balbisiana</name>
    <name type="common">Banana</name>
    <dbReference type="NCBI Taxonomy" id="52838"/>
    <lineage>
        <taxon>Eukaryota</taxon>
        <taxon>Viridiplantae</taxon>
        <taxon>Streptophyta</taxon>
        <taxon>Embryophyta</taxon>
        <taxon>Tracheophyta</taxon>
        <taxon>Spermatophyta</taxon>
        <taxon>Magnoliopsida</taxon>
        <taxon>Liliopsida</taxon>
        <taxon>Zingiberales</taxon>
        <taxon>Musaceae</taxon>
        <taxon>Musa</taxon>
    </lineage>
</organism>
<dbReference type="Proteomes" id="UP000317650">
    <property type="component" value="Chromosome 4"/>
</dbReference>
<reference evidence="1 2" key="1">
    <citation type="journal article" date="2019" name="Nat. Plants">
        <title>Genome sequencing of Musa balbisiana reveals subgenome evolution and function divergence in polyploid bananas.</title>
        <authorList>
            <person name="Yao X."/>
        </authorList>
    </citation>
    <scope>NUCLEOTIDE SEQUENCE [LARGE SCALE GENOMIC DNA]</scope>
    <source>
        <strain evidence="2">cv. DH-PKW</strain>
        <tissue evidence="1">Leaves</tissue>
    </source>
</reference>
<comment type="caution">
    <text evidence="1">The sequence shown here is derived from an EMBL/GenBank/DDBJ whole genome shotgun (WGS) entry which is preliminary data.</text>
</comment>
<evidence type="ECO:0000313" key="2">
    <source>
        <dbReference type="Proteomes" id="UP000317650"/>
    </source>
</evidence>
<name>A0A4S8KDL9_MUSBA</name>
<gene>
    <name evidence="1" type="ORF">C4D60_Mb04t21310</name>
</gene>
<protein>
    <submittedName>
        <fullName evidence="1">Uncharacterized protein</fullName>
    </submittedName>
</protein>